<dbReference type="InterPro" id="IPR036691">
    <property type="entry name" value="Endo/exonu/phosph_ase_sf"/>
</dbReference>
<reference evidence="1 2" key="1">
    <citation type="submission" date="2018-11" db="EMBL/GenBank/DDBJ databases">
        <authorList>
            <consortium name="Pathogen Informatics"/>
        </authorList>
    </citation>
    <scope>NUCLEOTIDE SEQUENCE [LARGE SCALE GENOMIC DNA]</scope>
    <source>
        <strain evidence="1 2">Zambia</strain>
    </source>
</reference>
<organism evidence="1 2">
    <name type="scientific">Schistosoma margrebowiei</name>
    <dbReference type="NCBI Taxonomy" id="48269"/>
    <lineage>
        <taxon>Eukaryota</taxon>
        <taxon>Metazoa</taxon>
        <taxon>Spiralia</taxon>
        <taxon>Lophotrochozoa</taxon>
        <taxon>Platyhelminthes</taxon>
        <taxon>Trematoda</taxon>
        <taxon>Digenea</taxon>
        <taxon>Strigeidida</taxon>
        <taxon>Schistosomatoidea</taxon>
        <taxon>Schistosomatidae</taxon>
        <taxon>Schistosoma</taxon>
    </lineage>
</organism>
<gene>
    <name evidence="1" type="ORF">SMRZ_LOCUS3294</name>
</gene>
<protein>
    <submittedName>
        <fullName evidence="1">Uncharacterized protein</fullName>
    </submittedName>
</protein>
<dbReference type="EMBL" id="UZAI01000930">
    <property type="protein sequence ID" value="VDO57651.1"/>
    <property type="molecule type" value="Genomic_DNA"/>
</dbReference>
<dbReference type="AlphaFoldDB" id="A0A183LHL9"/>
<name>A0A183LHL9_9TREM</name>
<sequence>MPLLTTRAKIFIGTWNVRTMWETGKTSQIATEMRRYKFAVLGISETHWTLAGQQRLNTAEMLLYSCNEEENA</sequence>
<dbReference type="Gene3D" id="3.60.10.10">
    <property type="entry name" value="Endonuclease/exonuclease/phosphatase"/>
    <property type="match status" value="1"/>
</dbReference>
<proteinExistence type="predicted"/>
<accession>A0A183LHL9</accession>
<evidence type="ECO:0000313" key="2">
    <source>
        <dbReference type="Proteomes" id="UP000277204"/>
    </source>
</evidence>
<evidence type="ECO:0000313" key="1">
    <source>
        <dbReference type="EMBL" id="VDO57651.1"/>
    </source>
</evidence>
<dbReference type="Proteomes" id="UP000277204">
    <property type="component" value="Unassembled WGS sequence"/>
</dbReference>
<dbReference type="STRING" id="48269.A0A183LHL9"/>
<keyword evidence="2" id="KW-1185">Reference proteome</keyword>